<dbReference type="Gene3D" id="3.40.50.150">
    <property type="entry name" value="Vaccinia Virus protein VP39"/>
    <property type="match status" value="1"/>
</dbReference>
<dbReference type="RefSeq" id="XP_022109715.1">
    <property type="nucleotide sequence ID" value="XM_022254023.1"/>
</dbReference>
<proteinExistence type="predicted"/>
<sequence>MNFSAISDYECHGRHLHIALVNRNKNKLTLQVDDDVLDVGCGTGVETKSIAAEVKSVTGIDSSKEMIAFARANNSAPNVTYSLGDAQTIGDCSEWQERFDKAVSFFVLHWCPDHAMALRSILACLKPGGEALFIVCNRSSWVPESVQFVQNHIKWSTYGKDFKSSCQFWNMSVSEAEKLLASCGWKNVRCELQHHGQITEEPTKAMIKSGLGISAQIPESEMEEYLRDMWQWTLSQYGDSSKPGHVRIPAEIFIIQACKSC</sequence>
<evidence type="ECO:0000313" key="3">
    <source>
        <dbReference type="RefSeq" id="XP_022109715.1"/>
    </source>
</evidence>
<dbReference type="GO" id="GO:0010420">
    <property type="term" value="F:polyprenyldihydroxybenzoate methyltransferase activity"/>
    <property type="evidence" value="ECO:0007669"/>
    <property type="project" value="TreeGrafter"/>
</dbReference>
<keyword evidence="2" id="KW-1185">Reference proteome</keyword>
<dbReference type="KEGG" id="aplc:110989548"/>
<dbReference type="PANTHER" id="PTHR43464">
    <property type="entry name" value="METHYLTRANSFERASE"/>
    <property type="match status" value="1"/>
</dbReference>
<dbReference type="CDD" id="cd02440">
    <property type="entry name" value="AdoMet_MTases"/>
    <property type="match status" value="1"/>
</dbReference>
<dbReference type="InterPro" id="IPR041698">
    <property type="entry name" value="Methyltransf_25"/>
</dbReference>
<dbReference type="OrthoDB" id="8300214at2759"/>
<dbReference type="Proteomes" id="UP000694845">
    <property type="component" value="Unplaced"/>
</dbReference>
<dbReference type="Pfam" id="PF13649">
    <property type="entry name" value="Methyltransf_25"/>
    <property type="match status" value="1"/>
</dbReference>
<gene>
    <name evidence="3" type="primary">LOC110989548</name>
</gene>
<evidence type="ECO:0000259" key="1">
    <source>
        <dbReference type="Pfam" id="PF13649"/>
    </source>
</evidence>
<dbReference type="SUPFAM" id="SSF53335">
    <property type="entry name" value="S-adenosyl-L-methionine-dependent methyltransferases"/>
    <property type="match status" value="1"/>
</dbReference>
<protein>
    <submittedName>
        <fullName evidence="3">Uncharacterized protein LOC110989548</fullName>
    </submittedName>
</protein>
<dbReference type="OMA" id="WIPNKER"/>
<name>A0A8B7ZY86_ACAPL</name>
<dbReference type="PANTHER" id="PTHR43464:SF23">
    <property type="entry name" value="JUVENILE HORMONE ACID O-METHYLTRANSFERASE"/>
    <property type="match status" value="1"/>
</dbReference>
<dbReference type="AlphaFoldDB" id="A0A8B7ZY86"/>
<dbReference type="InterPro" id="IPR029063">
    <property type="entry name" value="SAM-dependent_MTases_sf"/>
</dbReference>
<feature type="domain" description="Methyltransferase" evidence="1">
    <location>
        <begin position="36"/>
        <end position="129"/>
    </location>
</feature>
<dbReference type="GeneID" id="110989548"/>
<evidence type="ECO:0000313" key="2">
    <source>
        <dbReference type="Proteomes" id="UP000694845"/>
    </source>
</evidence>
<accession>A0A8B7ZY86</accession>
<reference evidence="3" key="1">
    <citation type="submission" date="2025-08" db="UniProtKB">
        <authorList>
            <consortium name="RefSeq"/>
        </authorList>
    </citation>
    <scope>IDENTIFICATION</scope>
</reference>
<organism evidence="2 3">
    <name type="scientific">Acanthaster planci</name>
    <name type="common">Crown-of-thorns starfish</name>
    <dbReference type="NCBI Taxonomy" id="133434"/>
    <lineage>
        <taxon>Eukaryota</taxon>
        <taxon>Metazoa</taxon>
        <taxon>Echinodermata</taxon>
        <taxon>Eleutherozoa</taxon>
        <taxon>Asterozoa</taxon>
        <taxon>Asteroidea</taxon>
        <taxon>Valvatacea</taxon>
        <taxon>Valvatida</taxon>
        <taxon>Acanthasteridae</taxon>
        <taxon>Acanthaster</taxon>
    </lineage>
</organism>